<accession>A0A1H8VRA2</accession>
<dbReference type="InterPro" id="IPR013033">
    <property type="entry name" value="MinC"/>
</dbReference>
<evidence type="ECO:0000313" key="10">
    <source>
        <dbReference type="EMBL" id="SEP17478.1"/>
    </source>
</evidence>
<dbReference type="GO" id="GO:1901891">
    <property type="term" value="P:regulation of cell septum assembly"/>
    <property type="evidence" value="ECO:0007669"/>
    <property type="project" value="InterPro"/>
</dbReference>
<dbReference type="STRING" id="406100.SAMN04488052_11438"/>
<gene>
    <name evidence="6" type="primary">minC</name>
    <name evidence="10" type="ORF">SAMN04488052_11438</name>
</gene>
<name>A0A1H8VRA2_9GAMM</name>
<evidence type="ECO:0000313" key="11">
    <source>
        <dbReference type="Proteomes" id="UP000199657"/>
    </source>
</evidence>
<dbReference type="Gene3D" id="2.160.20.70">
    <property type="match status" value="1"/>
</dbReference>
<proteinExistence type="inferred from homology"/>
<dbReference type="EMBL" id="FOEG01000014">
    <property type="protein sequence ID" value="SEP17478.1"/>
    <property type="molecule type" value="Genomic_DNA"/>
</dbReference>
<evidence type="ECO:0000256" key="3">
    <source>
        <dbReference type="ARBA" id="ARBA00023210"/>
    </source>
</evidence>
<feature type="compositionally biased region" description="Low complexity" evidence="7">
    <location>
        <begin position="121"/>
        <end position="135"/>
    </location>
</feature>
<dbReference type="Proteomes" id="UP000199657">
    <property type="component" value="Unassembled WGS sequence"/>
</dbReference>
<dbReference type="Pfam" id="PF03775">
    <property type="entry name" value="MinC_C"/>
    <property type="match status" value="1"/>
</dbReference>
<dbReference type="InterPro" id="IPR007874">
    <property type="entry name" value="MinC_N"/>
</dbReference>
<dbReference type="RefSeq" id="WP_091646349.1">
    <property type="nucleotide sequence ID" value="NZ_FOEG01000014.1"/>
</dbReference>
<evidence type="ECO:0000256" key="2">
    <source>
        <dbReference type="ARBA" id="ARBA00022618"/>
    </source>
</evidence>
<dbReference type="SUPFAM" id="SSF63848">
    <property type="entry name" value="Cell-division inhibitor MinC, C-terminal domain"/>
    <property type="match status" value="1"/>
</dbReference>
<dbReference type="AlphaFoldDB" id="A0A1H8VRA2"/>
<evidence type="ECO:0000259" key="9">
    <source>
        <dbReference type="Pfam" id="PF05209"/>
    </source>
</evidence>
<dbReference type="HAMAP" id="MF_00267">
    <property type="entry name" value="MinC"/>
    <property type="match status" value="1"/>
</dbReference>
<dbReference type="GO" id="GO:0000902">
    <property type="term" value="P:cell morphogenesis"/>
    <property type="evidence" value="ECO:0007669"/>
    <property type="project" value="InterPro"/>
</dbReference>
<evidence type="ECO:0000259" key="8">
    <source>
        <dbReference type="Pfam" id="PF03775"/>
    </source>
</evidence>
<dbReference type="InterPro" id="IPR005526">
    <property type="entry name" value="Septum_form_inhib_MinC_C"/>
</dbReference>
<keyword evidence="11" id="KW-1185">Reference proteome</keyword>
<sequence length="245" mass="26420">MTEQTETTVQALELKGRMMTLTVLRLLTPDVKHLGRELEQRMQQAPDFFRQLPLILDVEAVADTDLHLDLPGFVGLLRAREFLPVGIRGGDDRWRSAAEQAGIGVFTGGSEAPAARRAEPEPAATPEPETSPSTTVLQQVRSGQQVYARGGDLIILSSVSPGAEVLADGNIHIYGGLYGRALAGVRGDTGARIFCMGFNAELVTVAGTYLVNEQFDKAYLGQAVQVLRDGEELRIRPLPGVNGGR</sequence>
<dbReference type="PANTHER" id="PTHR34108:SF1">
    <property type="entry name" value="SEPTUM SITE-DETERMINING PROTEIN MINC"/>
    <property type="match status" value="1"/>
</dbReference>
<keyword evidence="2 6" id="KW-0132">Cell division</keyword>
<feature type="region of interest" description="Disordered" evidence="7">
    <location>
        <begin position="108"/>
        <end position="136"/>
    </location>
</feature>
<reference evidence="10 11" key="1">
    <citation type="submission" date="2016-10" db="EMBL/GenBank/DDBJ databases">
        <authorList>
            <person name="de Groot N.N."/>
        </authorList>
    </citation>
    <scope>NUCLEOTIDE SEQUENCE [LARGE SCALE GENOMIC DNA]</scope>
    <source>
        <strain evidence="10 11">CGMCC 1.6291</strain>
    </source>
</reference>
<comment type="subunit">
    <text evidence="6">Interacts with MinD and FtsZ.</text>
</comment>
<evidence type="ECO:0000256" key="6">
    <source>
        <dbReference type="HAMAP-Rule" id="MF_00267"/>
    </source>
</evidence>
<evidence type="ECO:0000256" key="7">
    <source>
        <dbReference type="SAM" id="MobiDB-lite"/>
    </source>
</evidence>
<feature type="domain" description="Septum formation inhibitor MinC C-terminal" evidence="8">
    <location>
        <begin position="137"/>
        <end position="235"/>
    </location>
</feature>
<protein>
    <recommendedName>
        <fullName evidence="6">Probable septum site-determining protein MinC</fullName>
    </recommendedName>
</protein>
<dbReference type="Gene3D" id="3.30.70.260">
    <property type="match status" value="1"/>
</dbReference>
<comment type="similarity">
    <text evidence="1 6">Belongs to the MinC family.</text>
</comment>
<organism evidence="10 11">
    <name type="scientific">Aquisalimonas asiatica</name>
    <dbReference type="NCBI Taxonomy" id="406100"/>
    <lineage>
        <taxon>Bacteria</taxon>
        <taxon>Pseudomonadati</taxon>
        <taxon>Pseudomonadota</taxon>
        <taxon>Gammaproteobacteria</taxon>
        <taxon>Chromatiales</taxon>
        <taxon>Ectothiorhodospiraceae</taxon>
        <taxon>Aquisalimonas</taxon>
    </lineage>
</organism>
<dbReference type="OrthoDB" id="9794530at2"/>
<evidence type="ECO:0000256" key="4">
    <source>
        <dbReference type="ARBA" id="ARBA00023306"/>
    </source>
</evidence>
<evidence type="ECO:0000256" key="1">
    <source>
        <dbReference type="ARBA" id="ARBA00006291"/>
    </source>
</evidence>
<comment type="function">
    <text evidence="5 6">Cell division inhibitor that blocks the formation of polar Z ring septums. Rapidly oscillates between the poles of the cell to destabilize FtsZ filaments that have formed before they mature into polar Z rings. Prevents FtsZ polymerization.</text>
</comment>
<keyword evidence="4 6" id="KW-0131">Cell cycle</keyword>
<dbReference type="GO" id="GO:0051302">
    <property type="term" value="P:regulation of cell division"/>
    <property type="evidence" value="ECO:0007669"/>
    <property type="project" value="InterPro"/>
</dbReference>
<dbReference type="GO" id="GO:0000917">
    <property type="term" value="P:division septum assembly"/>
    <property type="evidence" value="ECO:0007669"/>
    <property type="project" value="UniProtKB-KW"/>
</dbReference>
<dbReference type="PANTHER" id="PTHR34108">
    <property type="entry name" value="SEPTUM SITE-DETERMINING PROTEIN MINC"/>
    <property type="match status" value="1"/>
</dbReference>
<dbReference type="Pfam" id="PF05209">
    <property type="entry name" value="MinC_N"/>
    <property type="match status" value="1"/>
</dbReference>
<dbReference type="InterPro" id="IPR016098">
    <property type="entry name" value="CAP/MinC_C"/>
</dbReference>
<feature type="domain" description="Septum formation inhibitor MinC N-terminal" evidence="9">
    <location>
        <begin position="12"/>
        <end position="83"/>
    </location>
</feature>
<dbReference type="NCBIfam" id="TIGR01222">
    <property type="entry name" value="minC"/>
    <property type="match status" value="1"/>
</dbReference>
<keyword evidence="3 6" id="KW-0717">Septation</keyword>
<dbReference type="InterPro" id="IPR036145">
    <property type="entry name" value="MinC_C_sf"/>
</dbReference>
<evidence type="ECO:0000256" key="5">
    <source>
        <dbReference type="ARBA" id="ARBA00025606"/>
    </source>
</evidence>